<proteinExistence type="inferred from homology"/>
<evidence type="ECO:0000256" key="6">
    <source>
        <dbReference type="RuleBase" id="RU361243"/>
    </source>
</evidence>
<dbReference type="InterPro" id="IPR029063">
    <property type="entry name" value="SAM-dependent_MTases_sf"/>
</dbReference>
<dbReference type="PANTHER" id="PTHR11728">
    <property type="entry name" value="GLYCEROL-3-PHOSPHATE DEHYDROGENASE"/>
    <property type="match status" value="1"/>
</dbReference>
<evidence type="ECO:0000313" key="11">
    <source>
        <dbReference type="Proteomes" id="UP000241769"/>
    </source>
</evidence>
<accession>A0A2P6NIK6</accession>
<evidence type="ECO:0000256" key="2">
    <source>
        <dbReference type="ARBA" id="ARBA00023002"/>
    </source>
</evidence>
<name>A0A2P6NIK6_9EUKA</name>
<dbReference type="GO" id="GO:0005975">
    <property type="term" value="P:carbohydrate metabolic process"/>
    <property type="evidence" value="ECO:0007669"/>
    <property type="project" value="InterPro"/>
</dbReference>
<dbReference type="GO" id="GO:0141152">
    <property type="term" value="F:glycerol-3-phosphate dehydrogenase (NAD+) activity"/>
    <property type="evidence" value="ECO:0007669"/>
    <property type="project" value="UniProtKB-UniRule"/>
</dbReference>
<feature type="domain" description="Glycerol-3-phosphate dehydrogenase NAD-dependent C-terminal" evidence="8">
    <location>
        <begin position="325"/>
        <end position="470"/>
    </location>
</feature>
<evidence type="ECO:0000256" key="4">
    <source>
        <dbReference type="ARBA" id="ARBA00048683"/>
    </source>
</evidence>
<dbReference type="Pfam" id="PF08241">
    <property type="entry name" value="Methyltransf_11"/>
    <property type="match status" value="1"/>
</dbReference>
<dbReference type="GO" id="GO:0042803">
    <property type="term" value="F:protein homodimerization activity"/>
    <property type="evidence" value="ECO:0007669"/>
    <property type="project" value="InterPro"/>
</dbReference>
<evidence type="ECO:0000259" key="7">
    <source>
        <dbReference type="Pfam" id="PF01210"/>
    </source>
</evidence>
<dbReference type="InterPro" id="IPR036291">
    <property type="entry name" value="NAD(P)-bd_dom_sf"/>
</dbReference>
<dbReference type="PANTHER" id="PTHR11728:SF8">
    <property type="entry name" value="GLYCEROL-3-PHOSPHATE DEHYDROGENASE [NAD(+)]-RELATED"/>
    <property type="match status" value="1"/>
</dbReference>
<dbReference type="Gene3D" id="3.40.50.720">
    <property type="entry name" value="NAD(P)-binding Rossmann-like Domain"/>
    <property type="match status" value="1"/>
</dbReference>
<dbReference type="GO" id="GO:0008757">
    <property type="term" value="F:S-adenosylmethionine-dependent methyltransferase activity"/>
    <property type="evidence" value="ECO:0007669"/>
    <property type="project" value="InterPro"/>
</dbReference>
<dbReference type="Proteomes" id="UP000241769">
    <property type="component" value="Unassembled WGS sequence"/>
</dbReference>
<dbReference type="Pfam" id="PF01210">
    <property type="entry name" value="NAD_Gly3P_dh_N"/>
    <property type="match status" value="1"/>
</dbReference>
<dbReference type="OrthoDB" id="540004at2759"/>
<dbReference type="STRING" id="1890364.A0A2P6NIK6"/>
<dbReference type="Gene3D" id="3.40.50.150">
    <property type="entry name" value="Vaccinia Virus protein VP39"/>
    <property type="match status" value="1"/>
</dbReference>
<sequence length="697" mass="77863">MVDHASSSVFIFGTRSALLWGNIVGFSIFVTGFSRSYNTPTAQTYRSTCRLMSGAGIIALSAFSASSDPPLRKLNAPDYLVPDHSSPLSKTESTGVSILFPHQHNFTTHTQRKKVHCDGKADSVRQFRSMSTGKEKVAIIGSGNWGSAIAKIIGYNVRRNPEVFDPEVRMWMYEEDYEGQKLSQVFNTTHQNPKYLPGITIDSSVVAVPDLVESVKDATVLVFVIPHQFLKRTCATIKAHLPSNAKAISLIKGVDLNETGPVLLSSIIRDNLSVDVSVLMGANIANEVAKDMFSEATIGYSNRKNADLYVTLFNTPTFRCEPIEDIAGVEICGALKNVVALAAGFSDGMGYPGNTKAAILRIGLLEMKKFAQHFFQGVKTETFFESCGLADLFVTCTEGRNRKCAEAFAKTGKTFKELEVEMLNGQMLQGTGTAEEVDRILVNLNLTKEYPLMHVVYEISFKGKPVTVLVESDYGTQRYWEERYTKEKRETFEWYQDYHSLIPNIRPIIEPYQSAAQRLRILNLGCGNSLFGEQLFLDGFGSVINVDFSAAVIAAMNKRKEAKIKEYRDSEEREGIHEAWSHPEDIEYQVMDVTDMSYAPNSFDIVIEKGTMDALLCSEDPHAATAMCLEACRVLKPGGLFIVITYGIPERRLCYLQDEKLRWRVIQQTDFPGYCATDNEPATLDYMYVMRKNEKAD</sequence>
<gene>
    <name evidence="10" type="ORF">PROFUN_08988</name>
</gene>
<keyword evidence="3 5" id="KW-0520">NAD</keyword>
<dbReference type="EC" id="1.1.1.8" evidence="6"/>
<dbReference type="SUPFAM" id="SSF48179">
    <property type="entry name" value="6-phosphogluconate dehydrogenase C-terminal domain-like"/>
    <property type="match status" value="1"/>
</dbReference>
<dbReference type="InParanoid" id="A0A2P6NIK6"/>
<keyword evidence="2 5" id="KW-0560">Oxidoreductase</keyword>
<dbReference type="GO" id="GO:0005634">
    <property type="term" value="C:nucleus"/>
    <property type="evidence" value="ECO:0007669"/>
    <property type="project" value="TreeGrafter"/>
</dbReference>
<dbReference type="GO" id="GO:0046168">
    <property type="term" value="P:glycerol-3-phosphate catabolic process"/>
    <property type="evidence" value="ECO:0007669"/>
    <property type="project" value="UniProtKB-UniRule"/>
</dbReference>
<dbReference type="FunFam" id="3.40.50.720:FF:000365">
    <property type="entry name" value="Glycerol-3-phosphate dehydrogenase [NAD(+)]"/>
    <property type="match status" value="1"/>
</dbReference>
<dbReference type="NCBIfam" id="TIGR03376">
    <property type="entry name" value="glycerol3P_DH"/>
    <property type="match status" value="1"/>
</dbReference>
<dbReference type="FunFam" id="1.10.1040.10:FF:000004">
    <property type="entry name" value="Glycerol-3-phosphate dehydrogenase [NAD(+)]"/>
    <property type="match status" value="1"/>
</dbReference>
<evidence type="ECO:0000256" key="5">
    <source>
        <dbReference type="RuleBase" id="RU000437"/>
    </source>
</evidence>
<dbReference type="PRINTS" id="PR00077">
    <property type="entry name" value="GPDHDRGNASE"/>
</dbReference>
<dbReference type="InterPro" id="IPR013328">
    <property type="entry name" value="6PGD_dom2"/>
</dbReference>
<dbReference type="EMBL" id="MDYQ01000076">
    <property type="protein sequence ID" value="PRP83790.1"/>
    <property type="molecule type" value="Genomic_DNA"/>
</dbReference>
<comment type="caution">
    <text evidence="10">The sequence shown here is derived from an EMBL/GenBank/DDBJ whole genome shotgun (WGS) entry which is preliminary data.</text>
</comment>
<comment type="catalytic activity">
    <reaction evidence="4 6">
        <text>sn-glycerol 3-phosphate + NAD(+) = dihydroxyacetone phosphate + NADH + H(+)</text>
        <dbReference type="Rhea" id="RHEA:11092"/>
        <dbReference type="ChEBI" id="CHEBI:15378"/>
        <dbReference type="ChEBI" id="CHEBI:57540"/>
        <dbReference type="ChEBI" id="CHEBI:57597"/>
        <dbReference type="ChEBI" id="CHEBI:57642"/>
        <dbReference type="ChEBI" id="CHEBI:57945"/>
        <dbReference type="EC" id="1.1.1.8"/>
    </reaction>
</comment>
<dbReference type="InterPro" id="IPR011128">
    <property type="entry name" value="G3P_DH_NAD-dep_N"/>
</dbReference>
<dbReference type="InterPro" id="IPR013216">
    <property type="entry name" value="Methyltransf_11"/>
</dbReference>
<dbReference type="Gene3D" id="1.10.1040.10">
    <property type="entry name" value="N-(1-d-carboxylethyl)-l-norvaline Dehydrogenase, domain 2"/>
    <property type="match status" value="1"/>
</dbReference>
<feature type="domain" description="Methyltransferase type 11" evidence="9">
    <location>
        <begin position="522"/>
        <end position="643"/>
    </location>
</feature>
<feature type="domain" description="Glycerol-3-phosphate dehydrogenase NAD-dependent N-terminal" evidence="7">
    <location>
        <begin position="136"/>
        <end position="305"/>
    </location>
</feature>
<reference evidence="10 11" key="1">
    <citation type="journal article" date="2018" name="Genome Biol. Evol.">
        <title>Multiple Roots of Fruiting Body Formation in Amoebozoa.</title>
        <authorList>
            <person name="Hillmann F."/>
            <person name="Forbes G."/>
            <person name="Novohradska S."/>
            <person name="Ferling I."/>
            <person name="Riege K."/>
            <person name="Groth M."/>
            <person name="Westermann M."/>
            <person name="Marz M."/>
            <person name="Spaller T."/>
            <person name="Winckler T."/>
            <person name="Schaap P."/>
            <person name="Glockner G."/>
        </authorList>
    </citation>
    <scope>NUCLEOTIDE SEQUENCE [LARGE SCALE GENOMIC DNA]</scope>
    <source>
        <strain evidence="10 11">Jena</strain>
    </source>
</reference>
<dbReference type="InterPro" id="IPR006109">
    <property type="entry name" value="G3P_DH_NAD-dep_C"/>
</dbReference>
<dbReference type="CDD" id="cd02440">
    <property type="entry name" value="AdoMet_MTases"/>
    <property type="match status" value="1"/>
</dbReference>
<organism evidence="10 11">
    <name type="scientific">Planoprotostelium fungivorum</name>
    <dbReference type="NCBI Taxonomy" id="1890364"/>
    <lineage>
        <taxon>Eukaryota</taxon>
        <taxon>Amoebozoa</taxon>
        <taxon>Evosea</taxon>
        <taxon>Variosea</taxon>
        <taxon>Cavosteliida</taxon>
        <taxon>Cavosteliaceae</taxon>
        <taxon>Planoprotostelium</taxon>
    </lineage>
</organism>
<dbReference type="AlphaFoldDB" id="A0A2P6NIK6"/>
<protein>
    <recommendedName>
        <fullName evidence="6">Glycerol-3-phosphate dehydrogenase [NAD(+)]</fullName>
        <ecNumber evidence="6">1.1.1.8</ecNumber>
    </recommendedName>
</protein>
<evidence type="ECO:0000313" key="10">
    <source>
        <dbReference type="EMBL" id="PRP83790.1"/>
    </source>
</evidence>
<keyword evidence="11" id="KW-1185">Reference proteome</keyword>
<dbReference type="GO" id="GO:0005829">
    <property type="term" value="C:cytosol"/>
    <property type="evidence" value="ECO:0007669"/>
    <property type="project" value="TreeGrafter"/>
</dbReference>
<dbReference type="InterPro" id="IPR017751">
    <property type="entry name" value="G3P_DH_NAD-dep_euk"/>
</dbReference>
<dbReference type="Pfam" id="PF07479">
    <property type="entry name" value="NAD_Gly3P_dh_C"/>
    <property type="match status" value="1"/>
</dbReference>
<evidence type="ECO:0000256" key="1">
    <source>
        <dbReference type="ARBA" id="ARBA00011009"/>
    </source>
</evidence>
<dbReference type="SUPFAM" id="SSF51735">
    <property type="entry name" value="NAD(P)-binding Rossmann-fold domains"/>
    <property type="match status" value="1"/>
</dbReference>
<evidence type="ECO:0000259" key="8">
    <source>
        <dbReference type="Pfam" id="PF07479"/>
    </source>
</evidence>
<comment type="similarity">
    <text evidence="1 5">Belongs to the NAD-dependent glycerol-3-phosphate dehydrogenase family.</text>
</comment>
<dbReference type="GO" id="GO:0051287">
    <property type="term" value="F:NAD binding"/>
    <property type="evidence" value="ECO:0007669"/>
    <property type="project" value="UniProtKB-UniRule"/>
</dbReference>
<dbReference type="InterPro" id="IPR008927">
    <property type="entry name" value="6-PGluconate_DH-like_C_sf"/>
</dbReference>
<evidence type="ECO:0000259" key="9">
    <source>
        <dbReference type="Pfam" id="PF08241"/>
    </source>
</evidence>
<dbReference type="SUPFAM" id="SSF53335">
    <property type="entry name" value="S-adenosyl-L-methionine-dependent methyltransferases"/>
    <property type="match status" value="1"/>
</dbReference>
<evidence type="ECO:0000256" key="3">
    <source>
        <dbReference type="ARBA" id="ARBA00023027"/>
    </source>
</evidence>
<dbReference type="InterPro" id="IPR006168">
    <property type="entry name" value="G3P_DH_NAD-dep"/>
</dbReference>